<dbReference type="PANTHER" id="PTHR35010">
    <property type="entry name" value="BLL4672 PROTEIN-RELATED"/>
    <property type="match status" value="1"/>
</dbReference>
<dbReference type="SUPFAM" id="SSF47413">
    <property type="entry name" value="lambda repressor-like DNA-binding domains"/>
    <property type="match status" value="1"/>
</dbReference>
<gene>
    <name evidence="2" type="ORF">EXU48_10510</name>
</gene>
<accession>A0ABY2E2P4</accession>
<dbReference type="SMART" id="SM00530">
    <property type="entry name" value="HTH_XRE"/>
    <property type="match status" value="1"/>
</dbReference>
<dbReference type="EMBL" id="SMNA01000005">
    <property type="protein sequence ID" value="TDE93899.1"/>
    <property type="molecule type" value="Genomic_DNA"/>
</dbReference>
<evidence type="ECO:0000313" key="3">
    <source>
        <dbReference type="Proteomes" id="UP000504882"/>
    </source>
</evidence>
<protein>
    <submittedName>
        <fullName evidence="2">XRE family transcriptional regulator</fullName>
    </submittedName>
</protein>
<keyword evidence="3" id="KW-1185">Reference proteome</keyword>
<evidence type="ECO:0000259" key="1">
    <source>
        <dbReference type="PROSITE" id="PS50943"/>
    </source>
</evidence>
<dbReference type="Proteomes" id="UP000504882">
    <property type="component" value="Unassembled WGS sequence"/>
</dbReference>
<evidence type="ECO:0000313" key="2">
    <source>
        <dbReference type="EMBL" id="TDE93899.1"/>
    </source>
</evidence>
<dbReference type="Pfam" id="PF17765">
    <property type="entry name" value="MLTR_LBD"/>
    <property type="match status" value="1"/>
</dbReference>
<dbReference type="CDD" id="cd00093">
    <property type="entry name" value="HTH_XRE"/>
    <property type="match status" value="1"/>
</dbReference>
<dbReference type="InterPro" id="IPR010982">
    <property type="entry name" value="Lambda_DNA-bd_dom_sf"/>
</dbReference>
<dbReference type="RefSeq" id="WP_133107624.1">
    <property type="nucleotide sequence ID" value="NZ_SMNA01000005.1"/>
</dbReference>
<dbReference type="InterPro" id="IPR001387">
    <property type="entry name" value="Cro/C1-type_HTH"/>
</dbReference>
<name>A0ABY2E2P4_9MICO</name>
<dbReference type="InterPro" id="IPR041413">
    <property type="entry name" value="MLTR_LBD"/>
</dbReference>
<reference evidence="2 3" key="1">
    <citation type="submission" date="2019-03" db="EMBL/GenBank/DDBJ databases">
        <title>Genomic features of bacteria from cold environments.</title>
        <authorList>
            <person name="Shen L."/>
        </authorList>
    </citation>
    <scope>NUCLEOTIDE SEQUENCE [LARGE SCALE GENOMIC DNA]</scope>
    <source>
        <strain evidence="3">T3246-1</strain>
    </source>
</reference>
<dbReference type="Pfam" id="PF13560">
    <property type="entry name" value="HTH_31"/>
    <property type="match status" value="1"/>
</dbReference>
<dbReference type="PANTHER" id="PTHR35010:SF4">
    <property type="entry name" value="BLL5781 PROTEIN"/>
    <property type="match status" value="1"/>
</dbReference>
<dbReference type="Gene3D" id="3.30.450.180">
    <property type="match status" value="1"/>
</dbReference>
<dbReference type="Gene3D" id="1.10.260.40">
    <property type="entry name" value="lambda repressor-like DNA-binding domains"/>
    <property type="match status" value="1"/>
</dbReference>
<organism evidence="2 3">
    <name type="scientific">Occultella glacieicola</name>
    <dbReference type="NCBI Taxonomy" id="2518684"/>
    <lineage>
        <taxon>Bacteria</taxon>
        <taxon>Bacillati</taxon>
        <taxon>Actinomycetota</taxon>
        <taxon>Actinomycetes</taxon>
        <taxon>Micrococcales</taxon>
        <taxon>Ruaniaceae</taxon>
        <taxon>Occultella</taxon>
    </lineage>
</organism>
<comment type="caution">
    <text evidence="2">The sequence shown here is derived from an EMBL/GenBank/DDBJ whole genome shotgun (WGS) entry which is preliminary data.</text>
</comment>
<feature type="domain" description="HTH cro/C1-type" evidence="1">
    <location>
        <begin position="15"/>
        <end position="69"/>
    </location>
</feature>
<sequence length="264" mass="29019">MTMTTGGATGVGPLVRRWRERRRRSQLDVSIAADVSTRHLSCIETGRSRPSRDMIERLCDELDVPLRERNAFHLAAGLAPVHRERPLADLGAAREAIDAVLAGQNPNPAVAVDSRWDLLAANAAMRRFLADTPESLTGPPLNMLRVSLHPDGFAGRLRNPAQWRRHVLRRVRRQWERTDDPALADLLEELESYPAPPPGGDVRAVGDDIAVPMILGTEFGDLSLLYAVTVFGSPRDVTLDEIAIETFFPADDTTRRILVAAAAG</sequence>
<proteinExistence type="predicted"/>
<dbReference type="PROSITE" id="PS50943">
    <property type="entry name" value="HTH_CROC1"/>
    <property type="match status" value="1"/>
</dbReference>